<evidence type="ECO:0000313" key="2">
    <source>
        <dbReference type="Proteomes" id="UP000516134"/>
    </source>
</evidence>
<dbReference type="RefSeq" id="WP_187713793.1">
    <property type="nucleotide sequence ID" value="NZ_CP060780.1"/>
</dbReference>
<evidence type="ECO:0000313" key="1">
    <source>
        <dbReference type="EMBL" id="QNP42360.1"/>
    </source>
</evidence>
<sequence>MQDKLCESRAFPNFLNARSVVIKPIRRTEVSVARVAGYLVKYPSRAKRVLPDPKGISERVFRDSKLPRGSASRLAELLSHVEFGDVLFTVGPPGGTSKTRSWPG</sequence>
<dbReference type="EMBL" id="CP060780">
    <property type="protein sequence ID" value="QNP42360.1"/>
    <property type="molecule type" value="Genomic_DNA"/>
</dbReference>
<reference evidence="1 2" key="1">
    <citation type="submission" date="2020-08" db="EMBL/GenBank/DDBJ databases">
        <title>Genome sequence of Sphingomonas daechungensis KACC 18115T.</title>
        <authorList>
            <person name="Hyun D.-W."/>
            <person name="Bae J.-W."/>
        </authorList>
    </citation>
    <scope>NUCLEOTIDE SEQUENCE [LARGE SCALE GENOMIC DNA]</scope>
    <source>
        <strain evidence="1 2">KACC 18115</strain>
    </source>
</reference>
<gene>
    <name evidence="1" type="ORF">H9L15_08495</name>
</gene>
<keyword evidence="2" id="KW-1185">Reference proteome</keyword>
<dbReference type="Proteomes" id="UP000516134">
    <property type="component" value="Chromosome"/>
</dbReference>
<accession>A0ABX6SZY8</accession>
<proteinExistence type="predicted"/>
<organism evidence="1 2">
    <name type="scientific">Sphingomonas daechungensis</name>
    <dbReference type="NCBI Taxonomy" id="1176646"/>
    <lineage>
        <taxon>Bacteria</taxon>
        <taxon>Pseudomonadati</taxon>
        <taxon>Pseudomonadota</taxon>
        <taxon>Alphaproteobacteria</taxon>
        <taxon>Sphingomonadales</taxon>
        <taxon>Sphingomonadaceae</taxon>
        <taxon>Sphingomonas</taxon>
    </lineage>
</organism>
<name>A0ABX6SZY8_9SPHN</name>
<protein>
    <submittedName>
        <fullName evidence="1">Uncharacterized protein</fullName>
    </submittedName>
</protein>